<accession>A0A2U3NS82</accession>
<dbReference type="STRING" id="1841860.GCA_900157375_02187"/>
<organism evidence="1 2">
    <name type="scientific">Mycobacterium rhizamassiliense</name>
    <dbReference type="NCBI Taxonomy" id="1841860"/>
    <lineage>
        <taxon>Bacteria</taxon>
        <taxon>Bacillati</taxon>
        <taxon>Actinomycetota</taxon>
        <taxon>Actinomycetes</taxon>
        <taxon>Mycobacteriales</taxon>
        <taxon>Mycobacteriaceae</taxon>
        <taxon>Mycobacterium</taxon>
    </lineage>
</organism>
<proteinExistence type="predicted"/>
<dbReference type="Proteomes" id="UP000240988">
    <property type="component" value="Unassembled WGS sequence"/>
</dbReference>
<reference evidence="1 2" key="1">
    <citation type="submission" date="2017-01" db="EMBL/GenBank/DDBJ databases">
        <authorList>
            <consortium name="Urmite Genomes"/>
        </authorList>
    </citation>
    <scope>NUCLEOTIDE SEQUENCE [LARGE SCALE GENOMIC DNA]</scope>
    <source>
        <strain evidence="1 2">AB57</strain>
    </source>
</reference>
<protein>
    <submittedName>
        <fullName evidence="1">Mycobacterium rhizamassiliense ORFan</fullName>
    </submittedName>
</protein>
<sequence length="61" mass="6908">MTLLRLVGDAQVFRLHIQNRECGYPNLALVPQVNLVLGWEHLAAYARVYGWAPVMRGSSKK</sequence>
<keyword evidence="2" id="KW-1185">Reference proteome</keyword>
<dbReference type="AlphaFoldDB" id="A0A2U3NS82"/>
<evidence type="ECO:0000313" key="2">
    <source>
        <dbReference type="Proteomes" id="UP000240988"/>
    </source>
</evidence>
<gene>
    <name evidence="1" type="ORF">MRAB57_2184</name>
</gene>
<evidence type="ECO:0000313" key="1">
    <source>
        <dbReference type="EMBL" id="SPM34370.1"/>
    </source>
</evidence>
<dbReference type="EMBL" id="FUFA01000004">
    <property type="protein sequence ID" value="SPM34370.1"/>
    <property type="molecule type" value="Genomic_DNA"/>
</dbReference>
<name>A0A2U3NS82_9MYCO</name>